<dbReference type="Gene3D" id="3.90.190.10">
    <property type="entry name" value="Protein tyrosine phosphatase superfamily"/>
    <property type="match status" value="1"/>
</dbReference>
<keyword evidence="1" id="KW-0812">Transmembrane</keyword>
<evidence type="ECO:0000313" key="3">
    <source>
        <dbReference type="EMBL" id="RWW92221.1"/>
    </source>
</evidence>
<evidence type="ECO:0000313" key="4">
    <source>
        <dbReference type="Proteomes" id="UP000287527"/>
    </source>
</evidence>
<organism evidence="3 4">
    <name type="scientific">Flavobacterium cerinum</name>
    <dbReference type="NCBI Taxonomy" id="2502784"/>
    <lineage>
        <taxon>Bacteria</taxon>
        <taxon>Pseudomonadati</taxon>
        <taxon>Bacteroidota</taxon>
        <taxon>Flavobacteriia</taxon>
        <taxon>Flavobacteriales</taxon>
        <taxon>Flavobacteriaceae</taxon>
        <taxon>Flavobacterium</taxon>
    </lineage>
</organism>
<dbReference type="InterPro" id="IPR000387">
    <property type="entry name" value="Tyr_Pase_dom"/>
</dbReference>
<comment type="caution">
    <text evidence="3">The sequence shown here is derived from an EMBL/GenBank/DDBJ whole genome shotgun (WGS) entry which is preliminary data.</text>
</comment>
<dbReference type="OrthoDB" id="9814896at2"/>
<keyword evidence="1" id="KW-0472">Membrane</keyword>
<dbReference type="SUPFAM" id="SSF52799">
    <property type="entry name" value="(Phosphotyrosine protein) phosphatases II"/>
    <property type="match status" value="1"/>
</dbReference>
<dbReference type="PROSITE" id="PS50056">
    <property type="entry name" value="TYR_PHOSPHATASE_2"/>
    <property type="match status" value="1"/>
</dbReference>
<dbReference type="AlphaFoldDB" id="A0A444GN62"/>
<keyword evidence="4" id="KW-1185">Reference proteome</keyword>
<evidence type="ECO:0000256" key="1">
    <source>
        <dbReference type="SAM" id="Phobius"/>
    </source>
</evidence>
<accession>A0A444GN62</accession>
<feature type="domain" description="Tyrosine specific protein phosphatases" evidence="2">
    <location>
        <begin position="115"/>
        <end position="164"/>
    </location>
</feature>
<feature type="transmembrane region" description="Helical" evidence="1">
    <location>
        <begin position="7"/>
        <end position="25"/>
    </location>
</feature>
<gene>
    <name evidence="3" type="ORF">EPI11_16490</name>
</gene>
<keyword evidence="1" id="KW-1133">Transmembrane helix</keyword>
<dbReference type="Proteomes" id="UP000287527">
    <property type="component" value="Unassembled WGS sequence"/>
</dbReference>
<sequence length="197" mass="22196">MQQIMKKILIVLGVVALIGIGKYVYDVNIDHNFEPISEGKVYKSGTIPPDELPEYIKKYKIKSVVDLRRPGTGDLVNNPEVNPELVAEKAAVESVPGAKYFDVGSEQIPDQATLDKFYAVMDNPDNYPVLVHCYHGEGRAPLFGAIYKMEYEKIPNEQAREEARWFVGLSPFAASKKKGQFVLNYKTREQKAAEKNK</sequence>
<dbReference type="InterPro" id="IPR029021">
    <property type="entry name" value="Prot-tyrosine_phosphatase-like"/>
</dbReference>
<protein>
    <submittedName>
        <fullName evidence="3">Protein phosphatase</fullName>
    </submittedName>
</protein>
<dbReference type="EMBL" id="SBII01000013">
    <property type="protein sequence ID" value="RWW92221.1"/>
    <property type="molecule type" value="Genomic_DNA"/>
</dbReference>
<reference evidence="3 4" key="1">
    <citation type="submission" date="2019-01" db="EMBL/GenBank/DDBJ databases">
        <title>Flavobacterium sp. nov.,isolated from freshwater.</title>
        <authorList>
            <person name="Zhang R."/>
            <person name="Du Z.-J."/>
        </authorList>
    </citation>
    <scope>NUCLEOTIDE SEQUENCE [LARGE SCALE GENOMIC DNA]</scope>
    <source>
        <strain evidence="3 4">1E403</strain>
    </source>
</reference>
<evidence type="ECO:0000259" key="2">
    <source>
        <dbReference type="PROSITE" id="PS50056"/>
    </source>
</evidence>
<proteinExistence type="predicted"/>
<name>A0A444GN62_9FLAO</name>